<dbReference type="EMBL" id="LLXV01000027">
    <property type="protein sequence ID" value="KRG51192.1"/>
    <property type="molecule type" value="Genomic_DNA"/>
</dbReference>
<dbReference type="PANTHER" id="PTHR28008">
    <property type="entry name" value="DOMAIN PROTEIN, PUTATIVE (AFU_ORTHOLOGUE AFUA_3G10980)-RELATED"/>
    <property type="match status" value="1"/>
</dbReference>
<reference evidence="2 3" key="1">
    <citation type="journal article" date="2016" name="Front. Microbiol.">
        <title>Genome Sequence of Type Strains of Genus Stenotrophomonas.</title>
        <authorList>
            <person name="Patil P.P."/>
            <person name="Midha S."/>
            <person name="Kumar S."/>
            <person name="Patil P.B."/>
        </authorList>
    </citation>
    <scope>NUCLEOTIDE SEQUENCE [LARGE SCALE GENOMIC DNA]</scope>
    <source>
        <strain evidence="2 3">LMG 978</strain>
    </source>
</reference>
<proteinExistence type="predicted"/>
<dbReference type="OrthoDB" id="3790495at2"/>
<dbReference type="AlphaFoldDB" id="A0A0R0BEI3"/>
<organism evidence="2 3">
    <name type="scientific">Stenotrophomonas beteli</name>
    <dbReference type="NCBI Taxonomy" id="3384461"/>
    <lineage>
        <taxon>Bacteria</taxon>
        <taxon>Pseudomonadati</taxon>
        <taxon>Pseudomonadota</taxon>
        <taxon>Gammaproteobacteria</taxon>
        <taxon>Lysobacterales</taxon>
        <taxon>Lysobacteraceae</taxon>
        <taxon>Stenotrophomonas</taxon>
        <taxon>Stenotrophomonas maltophilia group</taxon>
    </lineage>
</organism>
<evidence type="ECO:0000256" key="1">
    <source>
        <dbReference type="SAM" id="Phobius"/>
    </source>
</evidence>
<feature type="transmembrane region" description="Helical" evidence="1">
    <location>
        <begin position="48"/>
        <end position="65"/>
    </location>
</feature>
<evidence type="ECO:0008006" key="4">
    <source>
        <dbReference type="Google" id="ProtNLM"/>
    </source>
</evidence>
<feature type="transmembrane region" description="Helical" evidence="1">
    <location>
        <begin position="72"/>
        <end position="91"/>
    </location>
</feature>
<protein>
    <recommendedName>
        <fullName evidence="4">VanZ family protein</fullName>
    </recommendedName>
</protein>
<keyword evidence="1" id="KW-0472">Membrane</keyword>
<keyword evidence="3" id="KW-1185">Reference proteome</keyword>
<keyword evidence="1" id="KW-1133">Transmembrane helix</keyword>
<keyword evidence="1" id="KW-0812">Transmembrane</keyword>
<comment type="caution">
    <text evidence="2">The sequence shown here is derived from an EMBL/GenBank/DDBJ whole genome shotgun (WGS) entry which is preliminary data.</text>
</comment>
<dbReference type="Proteomes" id="UP000051757">
    <property type="component" value="Unassembled WGS sequence"/>
</dbReference>
<accession>A0A0R0BEI3</accession>
<feature type="transmembrane region" description="Helical" evidence="1">
    <location>
        <begin position="16"/>
        <end position="36"/>
    </location>
</feature>
<dbReference type="PANTHER" id="PTHR28008:SF1">
    <property type="entry name" value="DOMAIN PROTEIN, PUTATIVE (AFU_ORTHOLOGUE AFUA_3G10980)-RELATED"/>
    <property type="match status" value="1"/>
</dbReference>
<name>A0A0R0BEI3_9GAMM</name>
<feature type="transmembrane region" description="Helical" evidence="1">
    <location>
        <begin position="103"/>
        <end position="121"/>
    </location>
</feature>
<sequence>MSSALPLIKPLRRPRLWTALWVTAVLLVIVACLIPPPPIPLPENSDKGEHFLAYFILAGSAVQLFRRGRPLLWVGVGLVLMGVGIEFAQGALTDDRMADPMDAIANTVGVLAGMGTALTPMRDLLLRWRG</sequence>
<gene>
    <name evidence="2" type="ORF">ARC23_10240</name>
</gene>
<evidence type="ECO:0000313" key="3">
    <source>
        <dbReference type="Proteomes" id="UP000051757"/>
    </source>
</evidence>
<evidence type="ECO:0000313" key="2">
    <source>
        <dbReference type="EMBL" id="KRG51192.1"/>
    </source>
</evidence>